<feature type="compositionally biased region" description="Acidic residues" evidence="7">
    <location>
        <begin position="1212"/>
        <end position="1221"/>
    </location>
</feature>
<dbReference type="InterPro" id="IPR050185">
    <property type="entry name" value="Ub_carboxyl-term_hydrolase"/>
</dbReference>
<dbReference type="InterPro" id="IPR001394">
    <property type="entry name" value="Peptidase_C19_UCH"/>
</dbReference>
<evidence type="ECO:0000256" key="3">
    <source>
        <dbReference type="ARBA" id="ARBA00022723"/>
    </source>
</evidence>
<reference evidence="11 12" key="1">
    <citation type="submission" date="2024-02" db="EMBL/GenBank/DDBJ databases">
        <title>Chromosome-scale genome assembly of the rough periwinkle Littorina saxatilis.</title>
        <authorList>
            <person name="De Jode A."/>
            <person name="Faria R."/>
            <person name="Formenti G."/>
            <person name="Sims Y."/>
            <person name="Smith T.P."/>
            <person name="Tracey A."/>
            <person name="Wood J.M.D."/>
            <person name="Zagrodzka Z.B."/>
            <person name="Johannesson K."/>
            <person name="Butlin R.K."/>
            <person name="Leder E.H."/>
        </authorList>
    </citation>
    <scope>NUCLEOTIDE SEQUENCE [LARGE SCALE GENOMIC DNA]</scope>
    <source>
        <strain evidence="11">Snail1</strain>
        <tissue evidence="11">Muscle</tissue>
    </source>
</reference>
<proteinExistence type="predicted"/>
<feature type="domain" description="MYND-type" evidence="9">
    <location>
        <begin position="661"/>
        <end position="702"/>
    </location>
</feature>
<dbReference type="InterPro" id="IPR007052">
    <property type="entry name" value="CS_dom"/>
</dbReference>
<feature type="region of interest" description="Disordered" evidence="7">
    <location>
        <begin position="747"/>
        <end position="805"/>
    </location>
</feature>
<feature type="domain" description="USP" evidence="8">
    <location>
        <begin position="368"/>
        <end position="1148"/>
    </location>
</feature>
<dbReference type="GO" id="GO:0004843">
    <property type="term" value="F:cysteine-type deubiquitinase activity"/>
    <property type="evidence" value="ECO:0007669"/>
    <property type="project" value="UniProtKB-EC"/>
</dbReference>
<feature type="domain" description="CS" evidence="10">
    <location>
        <begin position="41"/>
        <end position="128"/>
    </location>
</feature>
<keyword evidence="5" id="KW-0862">Zinc</keyword>
<evidence type="ECO:0000256" key="2">
    <source>
        <dbReference type="ARBA" id="ARBA00012759"/>
    </source>
</evidence>
<keyword evidence="3" id="KW-0479">Metal-binding</keyword>
<dbReference type="SUPFAM" id="SSF54001">
    <property type="entry name" value="Cysteine proteinases"/>
    <property type="match status" value="1"/>
</dbReference>
<evidence type="ECO:0000313" key="12">
    <source>
        <dbReference type="Proteomes" id="UP001374579"/>
    </source>
</evidence>
<dbReference type="Pfam" id="PF01753">
    <property type="entry name" value="zf-MYND"/>
    <property type="match status" value="1"/>
</dbReference>
<dbReference type="PROSITE" id="PS00972">
    <property type="entry name" value="USP_1"/>
    <property type="match status" value="1"/>
</dbReference>
<keyword evidence="12" id="KW-1185">Reference proteome</keyword>
<feature type="region of interest" description="Disordered" evidence="7">
    <location>
        <begin position="1"/>
        <end position="42"/>
    </location>
</feature>
<dbReference type="SUPFAM" id="SSF144232">
    <property type="entry name" value="HIT/MYND zinc finger-like"/>
    <property type="match status" value="1"/>
</dbReference>
<dbReference type="PROSITE" id="PS50235">
    <property type="entry name" value="USP_3"/>
    <property type="match status" value="1"/>
</dbReference>
<dbReference type="EC" id="3.4.19.12" evidence="2"/>
<feature type="compositionally biased region" description="Polar residues" evidence="7">
    <location>
        <begin position="862"/>
        <end position="880"/>
    </location>
</feature>
<name>A0AAN9GC96_9CAEN</name>
<dbReference type="PANTHER" id="PTHR21646">
    <property type="entry name" value="UBIQUITIN CARBOXYL-TERMINAL HYDROLASE"/>
    <property type="match status" value="1"/>
</dbReference>
<feature type="compositionally biased region" description="Basic and acidic residues" evidence="7">
    <location>
        <begin position="884"/>
        <end position="893"/>
    </location>
</feature>
<dbReference type="InterPro" id="IPR002893">
    <property type="entry name" value="Znf_MYND"/>
</dbReference>
<organism evidence="11 12">
    <name type="scientific">Littorina saxatilis</name>
    <dbReference type="NCBI Taxonomy" id="31220"/>
    <lineage>
        <taxon>Eukaryota</taxon>
        <taxon>Metazoa</taxon>
        <taxon>Spiralia</taxon>
        <taxon>Lophotrochozoa</taxon>
        <taxon>Mollusca</taxon>
        <taxon>Gastropoda</taxon>
        <taxon>Caenogastropoda</taxon>
        <taxon>Littorinimorpha</taxon>
        <taxon>Littorinoidea</taxon>
        <taxon>Littorinidae</taxon>
        <taxon>Littorina</taxon>
    </lineage>
</organism>
<dbReference type="CDD" id="cd02674">
    <property type="entry name" value="Peptidase_C19R"/>
    <property type="match status" value="1"/>
</dbReference>
<dbReference type="GO" id="GO:0008270">
    <property type="term" value="F:zinc ion binding"/>
    <property type="evidence" value="ECO:0007669"/>
    <property type="project" value="UniProtKB-KW"/>
</dbReference>
<evidence type="ECO:0000256" key="5">
    <source>
        <dbReference type="ARBA" id="ARBA00022833"/>
    </source>
</evidence>
<evidence type="ECO:0000313" key="11">
    <source>
        <dbReference type="EMBL" id="KAK7102274.1"/>
    </source>
</evidence>
<dbReference type="Gene3D" id="2.60.40.790">
    <property type="match status" value="2"/>
</dbReference>
<dbReference type="AlphaFoldDB" id="A0AAN9GC96"/>
<feature type="compositionally biased region" description="Basic and acidic residues" evidence="7">
    <location>
        <begin position="1168"/>
        <end position="1183"/>
    </location>
</feature>
<dbReference type="Pfam" id="PF04969">
    <property type="entry name" value="CS"/>
    <property type="match status" value="2"/>
</dbReference>
<protein>
    <recommendedName>
        <fullName evidence="2">ubiquitinyl hydrolase 1</fullName>
        <ecNumber evidence="2">3.4.19.12</ecNumber>
    </recommendedName>
</protein>
<evidence type="ECO:0000256" key="7">
    <source>
        <dbReference type="SAM" id="MobiDB-lite"/>
    </source>
</evidence>
<feature type="compositionally biased region" description="Polar residues" evidence="7">
    <location>
        <begin position="335"/>
        <end position="346"/>
    </location>
</feature>
<dbReference type="InterPro" id="IPR018200">
    <property type="entry name" value="USP_CS"/>
</dbReference>
<dbReference type="Gene3D" id="6.10.140.2220">
    <property type="match status" value="1"/>
</dbReference>
<evidence type="ECO:0000259" key="10">
    <source>
        <dbReference type="PROSITE" id="PS51203"/>
    </source>
</evidence>
<dbReference type="PROSITE" id="PS00973">
    <property type="entry name" value="USP_2"/>
    <property type="match status" value="1"/>
</dbReference>
<feature type="domain" description="CS" evidence="10">
    <location>
        <begin position="173"/>
        <end position="274"/>
    </location>
</feature>
<dbReference type="InterPro" id="IPR008978">
    <property type="entry name" value="HSP20-like_chaperone"/>
</dbReference>
<dbReference type="InterPro" id="IPR038765">
    <property type="entry name" value="Papain-like_cys_pep_sf"/>
</dbReference>
<dbReference type="PANTHER" id="PTHR21646:SF74">
    <property type="entry name" value="UBIQUITIN CARBOXYL-TERMINAL HYDROLASE 19"/>
    <property type="match status" value="1"/>
</dbReference>
<evidence type="ECO:0000256" key="6">
    <source>
        <dbReference type="PROSITE-ProRule" id="PRU00134"/>
    </source>
</evidence>
<feature type="region of interest" description="Disordered" evidence="7">
    <location>
        <begin position="1154"/>
        <end position="1247"/>
    </location>
</feature>
<dbReference type="PROSITE" id="PS51203">
    <property type="entry name" value="CS"/>
    <property type="match status" value="2"/>
</dbReference>
<dbReference type="Pfam" id="PF00443">
    <property type="entry name" value="UCH"/>
    <property type="match status" value="1"/>
</dbReference>
<keyword evidence="4 6" id="KW-0863">Zinc-finger</keyword>
<dbReference type="SUPFAM" id="SSF49764">
    <property type="entry name" value="HSP20-like chaperones"/>
    <property type="match status" value="2"/>
</dbReference>
<dbReference type="PROSITE" id="PS50865">
    <property type="entry name" value="ZF_MYND_2"/>
    <property type="match status" value="1"/>
</dbReference>
<evidence type="ECO:0000256" key="4">
    <source>
        <dbReference type="ARBA" id="ARBA00022771"/>
    </source>
</evidence>
<dbReference type="Proteomes" id="UP001374579">
    <property type="component" value="Unassembled WGS sequence"/>
</dbReference>
<feature type="compositionally biased region" description="Low complexity" evidence="7">
    <location>
        <begin position="757"/>
        <end position="768"/>
    </location>
</feature>
<sequence>MEETVCTKKDSIVAASSTSIHDHRKRKKNEDMSEDTEDLPPAKLAWAWTQDEQNVSMTTKLGAGDGEADKVEVSFTEQQMTIRLSDGREQSWSFHGAIDKDQSRAQRKKRKFTITVVKKEAGMWPDLEATQIPERLQEELIPQNVTDDTATEKEPVDSLQEVRTKEEEPVLELQHMKHDFFERDDSIIVHMYVKSVSKDAVKIHFDKHSFTVKFQTSDAKFLQLHEGTSEDNVFCWKVNTKNFLNPALCKYKTTTSFIELTLEKASTVRWAGLEALTKKEAAPPKSSSWIPASSGAGAAAASSDSSTSAVAFDEMSQVDVNRRDSESNDMSSSSQLGASTSKTQKPTAKVQPLNKQQTDVPVVRPGFTGLDNLGNTCFMNSVIQVLSNTREIRDFFLGASFQNEINRDNVLGSGGQLAVSFGVLLRMLWRGTRHSCAPSKLKELVAHKAPQFHGYQQHDSQEFLAFLLDGLHEDLNRVKEKPYTQAVEDEGRPDHVVADEAWEVHKKRNDSYIVDLFQGQYKSKLVCPVCNKVSITFDPFLYLSVPIPKKKKIITLTFMWRDPLRKPVKYMIQLVKDSSVQHLKELLARKTGVQPKNMRVFEVFRSLFHKRFIGGSDLSGVQPHDVIIVSEVLSKEAAGEEVVEVEVIQRTLIPQQHPTRCSACHKECKNDNKLKRCTKCLKVGYCDQSCQRTHWQIHRTQCSPSPEPVGCPFILSLPRSQCTYSHIARLMENFARYSVDTFQPPVKTEPLTQSAPTITTTTTTTTTTPGVMLPPSNDLQLPSHPSASNLSSSSGSQSSGSLSSLDSISSCSSTATLTAETPHATFDVHQSAEEGDEEKDVDESKDTCMDEQGGGDVDSGIGSLSSFQTGATSRVSNQSCAEGDSAREPEEKSGCVNNIQSVAASVTAERSMPLFFIKPVTAEGRGIRELDRLDDRGDAPLDMGAYRCLSMDWRNSEKLALYVLVQSKYLESELDESMLTGSQYESEQVTLKQCLELFTEPEVLTPNEAWYCPQCKEHREASKQMSVWRLPHTLIIQLKRFSFRNVIMREKINKLVEFPVRGLDMSQFAMTAQGGAHPHPIYDLYGVVNHHGVLLGGHYTSYARCADLTTPLKNEVGWRLFDDSRVMEVSSEKSAMTKDAYLLFYRLRQPFVPPVPRPIAAPEEEEKKEEKEEGVVKEVKEEETTFMSPWPSSAPAEMNTQDTADEKRDSEKDENESDDCSGGEGRLVMDVDTPAPHLDYTDMDAVD</sequence>
<evidence type="ECO:0000259" key="9">
    <source>
        <dbReference type="PROSITE" id="PS50865"/>
    </source>
</evidence>
<feature type="compositionally biased region" description="Basic and acidic residues" evidence="7">
    <location>
        <begin position="1"/>
        <end position="11"/>
    </location>
</feature>
<dbReference type="CDD" id="cd06463">
    <property type="entry name" value="p23_like"/>
    <property type="match status" value="1"/>
</dbReference>
<dbReference type="InterPro" id="IPR028889">
    <property type="entry name" value="USP"/>
</dbReference>
<dbReference type="Gene3D" id="3.90.70.10">
    <property type="entry name" value="Cysteine proteinases"/>
    <property type="match status" value="2"/>
</dbReference>
<comment type="catalytic activity">
    <reaction evidence="1">
        <text>Thiol-dependent hydrolysis of ester, thioester, amide, peptide and isopeptide bonds formed by the C-terminal Gly of ubiquitin (a 76-residue protein attached to proteins as an intracellular targeting signal).</text>
        <dbReference type="EC" id="3.4.19.12"/>
    </reaction>
</comment>
<evidence type="ECO:0000259" key="8">
    <source>
        <dbReference type="PROSITE" id="PS50235"/>
    </source>
</evidence>
<accession>A0AAN9GC96</accession>
<feature type="compositionally biased region" description="Low complexity" evidence="7">
    <location>
        <begin position="783"/>
        <end position="805"/>
    </location>
</feature>
<dbReference type="EMBL" id="JBAMIC010000010">
    <property type="protein sequence ID" value="KAK7102274.1"/>
    <property type="molecule type" value="Genomic_DNA"/>
</dbReference>
<dbReference type="CDD" id="cd06466">
    <property type="entry name" value="p23_CS_SGT1_like"/>
    <property type="match status" value="1"/>
</dbReference>
<evidence type="ECO:0000256" key="1">
    <source>
        <dbReference type="ARBA" id="ARBA00000707"/>
    </source>
</evidence>
<dbReference type="GO" id="GO:0016579">
    <property type="term" value="P:protein deubiquitination"/>
    <property type="evidence" value="ECO:0007669"/>
    <property type="project" value="InterPro"/>
</dbReference>
<feature type="region of interest" description="Disordered" evidence="7">
    <location>
        <begin position="822"/>
        <end position="893"/>
    </location>
</feature>
<feature type="region of interest" description="Disordered" evidence="7">
    <location>
        <begin position="313"/>
        <end position="357"/>
    </location>
</feature>
<comment type="caution">
    <text evidence="11">The sequence shown here is derived from an EMBL/GenBank/DDBJ whole genome shotgun (WGS) entry which is preliminary data.</text>
</comment>
<gene>
    <name evidence="11" type="ORF">V1264_020518</name>
</gene>